<dbReference type="InterPro" id="IPR013976">
    <property type="entry name" value="HDOD"/>
</dbReference>
<dbReference type="Gene3D" id="3.20.20.450">
    <property type="entry name" value="EAL domain"/>
    <property type="match status" value="1"/>
</dbReference>
<comment type="caution">
    <text evidence="3">The sequence shown here is derived from an EMBL/GenBank/DDBJ whole genome shotgun (WGS) entry which is preliminary data.</text>
</comment>
<dbReference type="InterPro" id="IPR052340">
    <property type="entry name" value="RNase_Y/CdgJ"/>
</dbReference>
<proteinExistence type="predicted"/>
<dbReference type="PIRSF" id="PIRSF003180">
    <property type="entry name" value="DiGMPpdiest_YuxH"/>
    <property type="match status" value="1"/>
</dbReference>
<reference evidence="3 4" key="1">
    <citation type="submission" date="2019-04" db="EMBL/GenBank/DDBJ databases">
        <title>Geobacter ruber sp. nov., ferric-reducing bacteria isolated from paddy soil.</title>
        <authorList>
            <person name="Xu Z."/>
            <person name="Masuda Y."/>
            <person name="Itoh H."/>
            <person name="Senoo K."/>
        </authorList>
    </citation>
    <scope>NUCLEOTIDE SEQUENCE [LARGE SCALE GENOMIC DNA]</scope>
    <source>
        <strain evidence="3 4">Red88</strain>
    </source>
</reference>
<evidence type="ECO:0000313" key="3">
    <source>
        <dbReference type="EMBL" id="KAA0888828.1"/>
    </source>
</evidence>
<dbReference type="Pfam" id="PF08668">
    <property type="entry name" value="HDOD"/>
    <property type="match status" value="1"/>
</dbReference>
<dbReference type="Proteomes" id="UP000324298">
    <property type="component" value="Unassembled WGS sequence"/>
</dbReference>
<dbReference type="AlphaFoldDB" id="A0A5A9X8K6"/>
<protein>
    <submittedName>
        <fullName evidence="3">EAL domain-containing protein</fullName>
    </submittedName>
</protein>
<dbReference type="PANTHER" id="PTHR33525">
    <property type="match status" value="1"/>
</dbReference>
<accession>A0A5A9X8K6</accession>
<dbReference type="PANTHER" id="PTHR33525:SF4">
    <property type="entry name" value="CYCLIC DI-GMP PHOSPHODIESTERASE CDGJ"/>
    <property type="match status" value="1"/>
</dbReference>
<dbReference type="SUPFAM" id="SSF141868">
    <property type="entry name" value="EAL domain-like"/>
    <property type="match status" value="1"/>
</dbReference>
<dbReference type="PROSITE" id="PS50883">
    <property type="entry name" value="EAL"/>
    <property type="match status" value="1"/>
</dbReference>
<dbReference type="InterPro" id="IPR001633">
    <property type="entry name" value="EAL_dom"/>
</dbReference>
<dbReference type="OrthoDB" id="9804751at2"/>
<dbReference type="SUPFAM" id="SSF109604">
    <property type="entry name" value="HD-domain/PDEase-like"/>
    <property type="match status" value="1"/>
</dbReference>
<keyword evidence="4" id="KW-1185">Reference proteome</keyword>
<dbReference type="InterPro" id="IPR035919">
    <property type="entry name" value="EAL_sf"/>
</dbReference>
<evidence type="ECO:0000259" key="2">
    <source>
        <dbReference type="PROSITE" id="PS51833"/>
    </source>
</evidence>
<dbReference type="Gene3D" id="1.10.3210.10">
    <property type="entry name" value="Hypothetical protein af1432"/>
    <property type="match status" value="1"/>
</dbReference>
<dbReference type="SMART" id="SM00052">
    <property type="entry name" value="EAL"/>
    <property type="match status" value="1"/>
</dbReference>
<sequence length="412" mass="47039">MGQNNENFFLGRQPILNRRQEIVGYELLFRATTVNRAEFESYSQASTSVITSALSNFGLQEVLGGKFGFINVYLGLFLSELLELLPIRQSVLELLETIELDDHVAERCRELRKLGFKLALDDHVYSPKYHEIYSAIDYVKIDILETSPEQLPDIVRKLRQWPLKLLAEKVETFEQFETCAALGFDYFQGYFFERPVVLNKKRFDVSSRAMLTLLQQLTMDAPPEELEQTFKENPSLSYNLLRLVNSVALGMREKIKTLRHAILMLGTNHLRRWIQLSLFSGNDSRGIDNPLLEMAAVRGRLMETLVLQKLQHSSSSEQSEEAFMTGILSLLDVLFETPMNEIISNLNLNEEICAALLDRSGRLGELLLLAEKLEVTDFDAVTPLLERCGITLDELLTAQLEAFNWRSGVIAH</sequence>
<dbReference type="RefSeq" id="WP_149309212.1">
    <property type="nucleotide sequence ID" value="NZ_SRSD01000010.1"/>
</dbReference>
<dbReference type="EMBL" id="SRSD01000010">
    <property type="protein sequence ID" value="KAA0888828.1"/>
    <property type="molecule type" value="Genomic_DNA"/>
</dbReference>
<evidence type="ECO:0000313" key="4">
    <source>
        <dbReference type="Proteomes" id="UP000324298"/>
    </source>
</evidence>
<gene>
    <name evidence="3" type="ORF">ET418_15730</name>
</gene>
<dbReference type="InterPro" id="IPR014408">
    <property type="entry name" value="dGMP_Pdiesterase_EAL/HD-GYP"/>
</dbReference>
<organism evidence="3 4">
    <name type="scientific">Oryzomonas rubra</name>
    <dbReference type="NCBI Taxonomy" id="2509454"/>
    <lineage>
        <taxon>Bacteria</taxon>
        <taxon>Pseudomonadati</taxon>
        <taxon>Thermodesulfobacteriota</taxon>
        <taxon>Desulfuromonadia</taxon>
        <taxon>Geobacterales</taxon>
        <taxon>Geobacteraceae</taxon>
        <taxon>Oryzomonas</taxon>
    </lineage>
</organism>
<name>A0A5A9X8K6_9BACT</name>
<dbReference type="Pfam" id="PF00563">
    <property type="entry name" value="EAL"/>
    <property type="match status" value="1"/>
</dbReference>
<feature type="domain" description="HDOD" evidence="2">
    <location>
        <begin position="203"/>
        <end position="394"/>
    </location>
</feature>
<dbReference type="PROSITE" id="PS51833">
    <property type="entry name" value="HDOD"/>
    <property type="match status" value="1"/>
</dbReference>
<feature type="domain" description="EAL" evidence="1">
    <location>
        <begin position="1"/>
        <end position="209"/>
    </location>
</feature>
<evidence type="ECO:0000259" key="1">
    <source>
        <dbReference type="PROSITE" id="PS50883"/>
    </source>
</evidence>